<keyword evidence="7 12" id="KW-0675">Receptor</keyword>
<dbReference type="Proteomes" id="UP000006813">
    <property type="component" value="Unassembled WGS sequence"/>
</dbReference>
<evidence type="ECO:0000256" key="5">
    <source>
        <dbReference type="ARBA" id="ARBA00023040"/>
    </source>
</evidence>
<evidence type="ECO:0000256" key="3">
    <source>
        <dbReference type="ARBA" id="ARBA00022692"/>
    </source>
</evidence>
<dbReference type="GO" id="GO:0005886">
    <property type="term" value="C:plasma membrane"/>
    <property type="evidence" value="ECO:0007669"/>
    <property type="project" value="UniProtKB-SubCell"/>
</dbReference>
<dbReference type="PRINTS" id="PR02108">
    <property type="entry name" value="MRGPCRFAMILY"/>
</dbReference>
<dbReference type="EMBL" id="JH166511">
    <property type="protein sequence ID" value="EHA99476.1"/>
    <property type="molecule type" value="Genomic_DNA"/>
</dbReference>
<feature type="transmembrane region" description="Helical" evidence="10">
    <location>
        <begin position="153"/>
        <end position="172"/>
    </location>
</feature>
<keyword evidence="3 10" id="KW-0812">Transmembrane</keyword>
<protein>
    <submittedName>
        <fullName evidence="12">Mas-related G-protein coupled receptor member X3</fullName>
    </submittedName>
</protein>
<dbReference type="PROSITE" id="PS50262">
    <property type="entry name" value="G_PROTEIN_RECEP_F1_2"/>
    <property type="match status" value="1"/>
</dbReference>
<organism evidence="12 13">
    <name type="scientific">Heterocephalus glaber</name>
    <name type="common">Naked mole rat</name>
    <dbReference type="NCBI Taxonomy" id="10181"/>
    <lineage>
        <taxon>Eukaryota</taxon>
        <taxon>Metazoa</taxon>
        <taxon>Chordata</taxon>
        <taxon>Craniata</taxon>
        <taxon>Vertebrata</taxon>
        <taxon>Euteleostomi</taxon>
        <taxon>Mammalia</taxon>
        <taxon>Eutheria</taxon>
        <taxon>Euarchontoglires</taxon>
        <taxon>Glires</taxon>
        <taxon>Rodentia</taxon>
        <taxon>Hystricomorpha</taxon>
        <taxon>Bathyergidae</taxon>
        <taxon>Heterocephalus</taxon>
    </lineage>
</organism>
<feature type="transmembrane region" description="Helical" evidence="10">
    <location>
        <begin position="75"/>
        <end position="98"/>
    </location>
</feature>
<comment type="subcellular location">
    <subcellularLocation>
        <location evidence="1">Cell membrane</location>
        <topology evidence="1">Multi-pass membrane protein</topology>
    </subcellularLocation>
</comment>
<evidence type="ECO:0000313" key="13">
    <source>
        <dbReference type="Proteomes" id="UP000006813"/>
    </source>
</evidence>
<feature type="region of interest" description="Disordered" evidence="9">
    <location>
        <begin position="201"/>
        <end position="220"/>
    </location>
</feature>
<keyword evidence="6 10" id="KW-0472">Membrane</keyword>
<evidence type="ECO:0000256" key="8">
    <source>
        <dbReference type="ARBA" id="ARBA00023224"/>
    </source>
</evidence>
<accession>G5AR16</accession>
<keyword evidence="8" id="KW-0807">Transducer</keyword>
<name>G5AR16_HETGA</name>
<feature type="compositionally biased region" description="Polar residues" evidence="9">
    <location>
        <begin position="208"/>
        <end position="220"/>
    </location>
</feature>
<proteinExistence type="predicted"/>
<feature type="transmembrane region" description="Helical" evidence="10">
    <location>
        <begin position="42"/>
        <end position="63"/>
    </location>
</feature>
<dbReference type="eggNOG" id="ENOG502T469">
    <property type="taxonomic scope" value="Eukaryota"/>
</dbReference>
<dbReference type="PANTHER" id="PTHR11334:SF29">
    <property type="entry name" value="MAS-RELATED G-PROTEIN COUPLED RECEPTOR MEMBER X2"/>
    <property type="match status" value="1"/>
</dbReference>
<evidence type="ECO:0000256" key="4">
    <source>
        <dbReference type="ARBA" id="ARBA00022989"/>
    </source>
</evidence>
<feature type="transmembrane region" description="Helical" evidence="10">
    <location>
        <begin position="110"/>
        <end position="133"/>
    </location>
</feature>
<evidence type="ECO:0000256" key="10">
    <source>
        <dbReference type="SAM" id="Phobius"/>
    </source>
</evidence>
<evidence type="ECO:0000313" key="12">
    <source>
        <dbReference type="EMBL" id="EHA99476.1"/>
    </source>
</evidence>
<keyword evidence="4 10" id="KW-1133">Transmembrane helix</keyword>
<dbReference type="PANTHER" id="PTHR11334">
    <property type="entry name" value="MAS-RELATED G-PROTEIN COUPLED RECEPTOR"/>
    <property type="match status" value="1"/>
</dbReference>
<sequence>MLSYTMRLFMLSAISVKHCLAVLFPIWYCCGHPRHMSAVTCALLWALSLLLTILVHISCSSLFENDELCLRIHFIIAPCLILPFVILCGSNLALLVRILCGFSRLPLTRLYVTIGLSVLVFLLCGLPVGIMWALAGTVAFYTHFSTFKVLERAAFLLSSINSSANPIIYFFVGSFRQKQQQRQQQQSLKLVLQKALEDMAEGEKTGENLPQENTEMSGSP</sequence>
<reference evidence="12 13" key="1">
    <citation type="journal article" date="2011" name="Nature">
        <title>Genome sequencing reveals insights into physiology and longevity of the naked mole rat.</title>
        <authorList>
            <person name="Kim E.B."/>
            <person name="Fang X."/>
            <person name="Fushan A.A."/>
            <person name="Huang Z."/>
            <person name="Lobanov A.V."/>
            <person name="Han L."/>
            <person name="Marino S.M."/>
            <person name="Sun X."/>
            <person name="Turanov A.A."/>
            <person name="Yang P."/>
            <person name="Yim S.H."/>
            <person name="Zhao X."/>
            <person name="Kasaikina M.V."/>
            <person name="Stoletzki N."/>
            <person name="Peng C."/>
            <person name="Polak P."/>
            <person name="Xiong Z."/>
            <person name="Kiezun A."/>
            <person name="Zhu Y."/>
            <person name="Chen Y."/>
            <person name="Kryukov G.V."/>
            <person name="Zhang Q."/>
            <person name="Peshkin L."/>
            <person name="Yang L."/>
            <person name="Bronson R.T."/>
            <person name="Buffenstein R."/>
            <person name="Wang B."/>
            <person name="Han C."/>
            <person name="Li Q."/>
            <person name="Chen L."/>
            <person name="Zhao W."/>
            <person name="Sunyaev S.R."/>
            <person name="Park T.J."/>
            <person name="Zhang G."/>
            <person name="Wang J."/>
            <person name="Gladyshev V.N."/>
        </authorList>
    </citation>
    <scope>NUCLEOTIDE SEQUENCE [LARGE SCALE GENOMIC DNA]</scope>
</reference>
<feature type="domain" description="G-protein coupled receptors family 1 profile" evidence="11">
    <location>
        <begin position="1"/>
        <end position="169"/>
    </location>
</feature>
<evidence type="ECO:0000256" key="7">
    <source>
        <dbReference type="ARBA" id="ARBA00023170"/>
    </source>
</evidence>
<evidence type="ECO:0000256" key="1">
    <source>
        <dbReference type="ARBA" id="ARBA00004651"/>
    </source>
</evidence>
<dbReference type="AlphaFoldDB" id="G5AR16"/>
<feature type="transmembrane region" description="Helical" evidence="10">
    <location>
        <begin position="6"/>
        <end position="30"/>
    </location>
</feature>
<evidence type="ECO:0000256" key="6">
    <source>
        <dbReference type="ARBA" id="ARBA00023136"/>
    </source>
</evidence>
<evidence type="ECO:0000256" key="2">
    <source>
        <dbReference type="ARBA" id="ARBA00022475"/>
    </source>
</evidence>
<dbReference type="InterPro" id="IPR017452">
    <property type="entry name" value="GPCR_Rhodpsn_7TM"/>
</dbReference>
<dbReference type="GO" id="GO:0004930">
    <property type="term" value="F:G protein-coupled receptor activity"/>
    <property type="evidence" value="ECO:0007669"/>
    <property type="project" value="UniProtKB-KW"/>
</dbReference>
<keyword evidence="2" id="KW-1003">Cell membrane</keyword>
<evidence type="ECO:0000256" key="9">
    <source>
        <dbReference type="SAM" id="MobiDB-lite"/>
    </source>
</evidence>
<dbReference type="SUPFAM" id="SSF81321">
    <property type="entry name" value="Family A G protein-coupled receptor-like"/>
    <property type="match status" value="1"/>
</dbReference>
<dbReference type="Gene3D" id="1.20.1070.10">
    <property type="entry name" value="Rhodopsin 7-helix transmembrane proteins"/>
    <property type="match status" value="1"/>
</dbReference>
<keyword evidence="5" id="KW-0297">G-protein coupled receptor</keyword>
<gene>
    <name evidence="12" type="ORF">GW7_06375</name>
</gene>
<dbReference type="InterPro" id="IPR026234">
    <property type="entry name" value="MRGPCRFAMILY"/>
</dbReference>
<evidence type="ECO:0000259" key="11">
    <source>
        <dbReference type="PROSITE" id="PS50262"/>
    </source>
</evidence>
<dbReference type="InParanoid" id="G5AR16"/>